<sequence>SNMASSVKSFTQNPGKFHSNGQRMSEPIFTNKAHSFSQTQMDYGAHKKNQSSSLDFFHQGTVLDQMFSKLTPTRINGYNKLCGNPNRQDCTNIGANLQSAVGTYMGGLHEGKAIPAATYTSSPSILSTIAAAYTASMLPSYSCSAPVQSQSPK</sequence>
<reference evidence="2" key="1">
    <citation type="submission" date="2014-12" db="EMBL/GenBank/DDBJ databases">
        <title>Insight into the proteome of Arion vulgaris.</title>
        <authorList>
            <person name="Aradska J."/>
            <person name="Bulat T."/>
            <person name="Smidak R."/>
            <person name="Sarate P."/>
            <person name="Gangsoo J."/>
            <person name="Sialana F."/>
            <person name="Bilban M."/>
            <person name="Lubec G."/>
        </authorList>
    </citation>
    <scope>NUCLEOTIDE SEQUENCE</scope>
    <source>
        <tissue evidence="2">Skin</tissue>
    </source>
</reference>
<feature type="non-terminal residue" evidence="2">
    <location>
        <position position="1"/>
    </location>
</feature>
<feature type="non-terminal residue" evidence="2">
    <location>
        <position position="153"/>
    </location>
</feature>
<accession>A0A0B7B0Z4</accession>
<dbReference type="AlphaFoldDB" id="A0A0B7B0Z4"/>
<name>A0A0B7B0Z4_9EUPU</name>
<organism evidence="2">
    <name type="scientific">Arion vulgaris</name>
    <dbReference type="NCBI Taxonomy" id="1028688"/>
    <lineage>
        <taxon>Eukaryota</taxon>
        <taxon>Metazoa</taxon>
        <taxon>Spiralia</taxon>
        <taxon>Lophotrochozoa</taxon>
        <taxon>Mollusca</taxon>
        <taxon>Gastropoda</taxon>
        <taxon>Heterobranchia</taxon>
        <taxon>Euthyneura</taxon>
        <taxon>Panpulmonata</taxon>
        <taxon>Eupulmonata</taxon>
        <taxon>Stylommatophora</taxon>
        <taxon>Helicina</taxon>
        <taxon>Arionoidea</taxon>
        <taxon>Arionidae</taxon>
        <taxon>Arion</taxon>
    </lineage>
</organism>
<protein>
    <submittedName>
        <fullName evidence="2">Uncharacterized protein</fullName>
    </submittedName>
</protein>
<evidence type="ECO:0000313" key="2">
    <source>
        <dbReference type="EMBL" id="CEK86547.1"/>
    </source>
</evidence>
<dbReference type="EMBL" id="HACG01039682">
    <property type="protein sequence ID" value="CEK86547.1"/>
    <property type="molecule type" value="Transcribed_RNA"/>
</dbReference>
<feature type="region of interest" description="Disordered" evidence="1">
    <location>
        <begin position="1"/>
        <end position="23"/>
    </location>
</feature>
<gene>
    <name evidence="2" type="primary">ORF154375</name>
</gene>
<evidence type="ECO:0000256" key="1">
    <source>
        <dbReference type="SAM" id="MobiDB-lite"/>
    </source>
</evidence>
<proteinExistence type="predicted"/>